<evidence type="ECO:0008006" key="4">
    <source>
        <dbReference type="Google" id="ProtNLM"/>
    </source>
</evidence>
<protein>
    <recommendedName>
        <fullName evidence="4">Porin</fullName>
    </recommendedName>
</protein>
<keyword evidence="1" id="KW-0732">Signal</keyword>
<name>A0ABT8D4K3_9RHOB</name>
<evidence type="ECO:0000256" key="1">
    <source>
        <dbReference type="SAM" id="SignalP"/>
    </source>
</evidence>
<organism evidence="2 3">
    <name type="scientific">Paracoccus cavernae</name>
    <dbReference type="NCBI Taxonomy" id="1571207"/>
    <lineage>
        <taxon>Bacteria</taxon>
        <taxon>Pseudomonadati</taxon>
        <taxon>Pseudomonadota</taxon>
        <taxon>Alphaproteobacteria</taxon>
        <taxon>Rhodobacterales</taxon>
        <taxon>Paracoccaceae</taxon>
        <taxon>Paracoccus</taxon>
    </lineage>
</organism>
<gene>
    <name evidence="2" type="ORF">QWZ10_03995</name>
</gene>
<evidence type="ECO:0000313" key="3">
    <source>
        <dbReference type="Proteomes" id="UP001243846"/>
    </source>
</evidence>
<keyword evidence="3" id="KW-1185">Reference proteome</keyword>
<dbReference type="EMBL" id="JAUFRC010000001">
    <property type="protein sequence ID" value="MDN3711196.1"/>
    <property type="molecule type" value="Genomic_DNA"/>
</dbReference>
<dbReference type="Proteomes" id="UP001243846">
    <property type="component" value="Unassembled WGS sequence"/>
</dbReference>
<sequence>MTLYPLLPVPALATLLCLACHSAQADGFFMQADGGRETRGGVIALQRRALTYGINASAYDGGEELYASLTYALPLGDLAVMKFGPAIGKTWEDDAARNDDLRAGGKIALERYRATDFGGLYGLAEIGSINDAWFLLAQMDSRALDAGMSLSRGGSDNYTETTLALRKGFRDSPFSLRAA</sequence>
<proteinExistence type="predicted"/>
<accession>A0ABT8D4K3</accession>
<reference evidence="3" key="1">
    <citation type="journal article" date="2019" name="Int. J. Syst. Evol. Microbiol.">
        <title>The Global Catalogue of Microorganisms (GCM) 10K type strain sequencing project: providing services to taxonomists for standard genome sequencing and annotation.</title>
        <authorList>
            <consortium name="The Broad Institute Genomics Platform"/>
            <consortium name="The Broad Institute Genome Sequencing Center for Infectious Disease"/>
            <person name="Wu L."/>
            <person name="Ma J."/>
        </authorList>
    </citation>
    <scope>NUCLEOTIDE SEQUENCE [LARGE SCALE GENOMIC DNA]</scope>
    <source>
        <strain evidence="3">CECT 8482</strain>
    </source>
</reference>
<comment type="caution">
    <text evidence="2">The sequence shown here is derived from an EMBL/GenBank/DDBJ whole genome shotgun (WGS) entry which is preliminary data.</text>
</comment>
<dbReference type="RefSeq" id="WP_377684729.1">
    <property type="nucleotide sequence ID" value="NZ_JBHMDZ010000005.1"/>
</dbReference>
<feature type="signal peptide" evidence="1">
    <location>
        <begin position="1"/>
        <end position="25"/>
    </location>
</feature>
<feature type="chain" id="PRO_5047059170" description="Porin" evidence="1">
    <location>
        <begin position="26"/>
        <end position="179"/>
    </location>
</feature>
<evidence type="ECO:0000313" key="2">
    <source>
        <dbReference type="EMBL" id="MDN3711196.1"/>
    </source>
</evidence>